<dbReference type="InterPro" id="IPR039930">
    <property type="entry name" value="RALGAPB"/>
</dbReference>
<keyword evidence="2" id="KW-1185">Reference proteome</keyword>
<proteinExistence type="predicted"/>
<dbReference type="GeneID" id="103375855"/>
<organism evidence="2 3">
    <name type="scientific">Stegastes partitus</name>
    <name type="common">bicolor damselfish</name>
    <dbReference type="NCBI Taxonomy" id="144197"/>
    <lineage>
        <taxon>Eukaryota</taxon>
        <taxon>Metazoa</taxon>
        <taxon>Chordata</taxon>
        <taxon>Craniata</taxon>
        <taxon>Vertebrata</taxon>
        <taxon>Euteleostomi</taxon>
        <taxon>Actinopterygii</taxon>
        <taxon>Neopterygii</taxon>
        <taxon>Teleostei</taxon>
        <taxon>Neoteleostei</taxon>
        <taxon>Acanthomorphata</taxon>
        <taxon>Ovalentaria</taxon>
        <taxon>Pomacentridae</taxon>
        <taxon>Stegastes</taxon>
    </lineage>
</organism>
<evidence type="ECO:0000313" key="3">
    <source>
        <dbReference type="RefSeq" id="XP_008304382.1"/>
    </source>
</evidence>
<feature type="compositionally biased region" description="Low complexity" evidence="1">
    <location>
        <begin position="98"/>
        <end position="108"/>
    </location>
</feature>
<gene>
    <name evidence="3" type="primary">LOC103375855</name>
</gene>
<protein>
    <submittedName>
        <fullName evidence="3">Ral GTPase-activating protein subunit beta-like</fullName>
    </submittedName>
</protein>
<accession>A0A9Y4NWC1</accession>
<reference evidence="3" key="1">
    <citation type="submission" date="2025-08" db="UniProtKB">
        <authorList>
            <consortium name="RefSeq"/>
        </authorList>
    </citation>
    <scope>IDENTIFICATION</scope>
</reference>
<dbReference type="Proteomes" id="UP000694891">
    <property type="component" value="Unplaced"/>
</dbReference>
<dbReference type="GO" id="GO:0051056">
    <property type="term" value="P:regulation of small GTPase mediated signal transduction"/>
    <property type="evidence" value="ECO:0007669"/>
    <property type="project" value="InterPro"/>
</dbReference>
<name>A0A9Y4NWC1_9TELE</name>
<dbReference type="PANTHER" id="PTHR21344:SF1">
    <property type="entry name" value="RAL GTPASE-ACTIVATING PROTEIN SUBUNIT BETA"/>
    <property type="match status" value="1"/>
</dbReference>
<dbReference type="RefSeq" id="XP_008304382.1">
    <property type="nucleotide sequence ID" value="XM_008306160.1"/>
</dbReference>
<dbReference type="InterPro" id="IPR035974">
    <property type="entry name" value="Rap/Ran-GAP_sf"/>
</dbReference>
<feature type="compositionally biased region" description="Polar residues" evidence="1">
    <location>
        <begin position="85"/>
        <end position="94"/>
    </location>
</feature>
<feature type="region of interest" description="Disordered" evidence="1">
    <location>
        <begin position="81"/>
        <end position="108"/>
    </location>
</feature>
<dbReference type="AlphaFoldDB" id="A0A9Y4NWC1"/>
<feature type="non-terminal residue" evidence="3">
    <location>
        <position position="1"/>
    </location>
</feature>
<evidence type="ECO:0000313" key="2">
    <source>
        <dbReference type="Proteomes" id="UP000694891"/>
    </source>
</evidence>
<sequence>SHFLDLLSSLGWPSEVGQQQWGGANSSRSEFPAVLGDSGGGVFDGQRFVLMFADALTEITFIVPSPSREVVDWLKSSEEAEPLNESPSNLQSHTDLGPDSAPSSTTSPAADLKLRCASSFLGSGCKLLIVWVERFEDVERFPLSELLSETRMQTDTSASNVQLVFIHPLKTGLYRVCFHGNGTSKFSLVIPLVSGSLVSKRSLGFLLRETVINCCHRRRLDSDSAPPPHIRRKHAINDIIHRYRGRRSEPAFYSALFHDL</sequence>
<dbReference type="GO" id="GO:0005096">
    <property type="term" value="F:GTPase activator activity"/>
    <property type="evidence" value="ECO:0007669"/>
    <property type="project" value="InterPro"/>
</dbReference>
<dbReference type="SUPFAM" id="SSF111347">
    <property type="entry name" value="Rap/Ran-GAP"/>
    <property type="match status" value="1"/>
</dbReference>
<evidence type="ECO:0000256" key="1">
    <source>
        <dbReference type="SAM" id="MobiDB-lite"/>
    </source>
</evidence>
<dbReference type="PANTHER" id="PTHR21344">
    <property type="entry name" value="RAL GTPASE-ACTIVATING PROTEIN SUBUNIT BETA"/>
    <property type="match status" value="1"/>
</dbReference>